<organism evidence="2 3">
    <name type="scientific">Actinomadura rugatobispora</name>
    <dbReference type="NCBI Taxonomy" id="1994"/>
    <lineage>
        <taxon>Bacteria</taxon>
        <taxon>Bacillati</taxon>
        <taxon>Actinomycetota</taxon>
        <taxon>Actinomycetes</taxon>
        <taxon>Streptosporangiales</taxon>
        <taxon>Thermomonosporaceae</taxon>
        <taxon>Actinomadura</taxon>
    </lineage>
</organism>
<name>A0ABW1A9E9_9ACTN</name>
<proteinExistence type="predicted"/>
<evidence type="ECO:0000256" key="1">
    <source>
        <dbReference type="SAM" id="MobiDB-lite"/>
    </source>
</evidence>
<dbReference type="GO" id="GO:0032259">
    <property type="term" value="P:methylation"/>
    <property type="evidence" value="ECO:0007669"/>
    <property type="project" value="UniProtKB-KW"/>
</dbReference>
<keyword evidence="3" id="KW-1185">Reference proteome</keyword>
<gene>
    <name evidence="2" type="ORF">ACFPZN_33510</name>
</gene>
<dbReference type="SUPFAM" id="SSF53335">
    <property type="entry name" value="S-adenosyl-L-methionine-dependent methyltransferases"/>
    <property type="match status" value="1"/>
</dbReference>
<evidence type="ECO:0000313" key="3">
    <source>
        <dbReference type="Proteomes" id="UP001596074"/>
    </source>
</evidence>
<dbReference type="EC" id="2.1.1.-" evidence="2"/>
<feature type="region of interest" description="Disordered" evidence="1">
    <location>
        <begin position="1"/>
        <end position="43"/>
    </location>
</feature>
<comment type="caution">
    <text evidence="2">The sequence shown here is derived from an EMBL/GenBank/DDBJ whole genome shotgun (WGS) entry which is preliminary data.</text>
</comment>
<reference evidence="3" key="1">
    <citation type="journal article" date="2019" name="Int. J. Syst. Evol. Microbiol.">
        <title>The Global Catalogue of Microorganisms (GCM) 10K type strain sequencing project: providing services to taxonomists for standard genome sequencing and annotation.</title>
        <authorList>
            <consortium name="The Broad Institute Genomics Platform"/>
            <consortium name="The Broad Institute Genome Sequencing Center for Infectious Disease"/>
            <person name="Wu L."/>
            <person name="Ma J."/>
        </authorList>
    </citation>
    <scope>NUCLEOTIDE SEQUENCE [LARGE SCALE GENOMIC DNA]</scope>
    <source>
        <strain evidence="3">KCTC 42087</strain>
    </source>
</reference>
<protein>
    <submittedName>
        <fullName evidence="2">SAM-dependent methyltransferase</fullName>
        <ecNumber evidence="2">2.1.1.-</ecNumber>
    </submittedName>
</protein>
<dbReference type="EMBL" id="JBHSON010000055">
    <property type="protein sequence ID" value="MFC5750569.1"/>
    <property type="molecule type" value="Genomic_DNA"/>
</dbReference>
<keyword evidence="2" id="KW-0808">Transferase</keyword>
<dbReference type="Proteomes" id="UP001596074">
    <property type="component" value="Unassembled WGS sequence"/>
</dbReference>
<dbReference type="RefSeq" id="WP_378286320.1">
    <property type="nucleotide sequence ID" value="NZ_JBHSON010000055.1"/>
</dbReference>
<evidence type="ECO:0000313" key="2">
    <source>
        <dbReference type="EMBL" id="MFC5750569.1"/>
    </source>
</evidence>
<dbReference type="GO" id="GO:0008168">
    <property type="term" value="F:methyltransferase activity"/>
    <property type="evidence" value="ECO:0007669"/>
    <property type="project" value="UniProtKB-KW"/>
</dbReference>
<accession>A0ABW1A9E9</accession>
<dbReference type="Gene3D" id="3.40.50.150">
    <property type="entry name" value="Vaccinia Virus protein VP39"/>
    <property type="match status" value="1"/>
</dbReference>
<dbReference type="InterPro" id="IPR029063">
    <property type="entry name" value="SAM-dependent_MTases_sf"/>
</dbReference>
<dbReference type="InterPro" id="IPR006764">
    <property type="entry name" value="SAM_dep_MeTrfase_SAV2177_type"/>
</dbReference>
<sequence>MARRLGDAVTSGPVLSMDARDPAALPGRRAGGRRGRPVPETAPEPNAARMYDYYLGGKDNYAVDRELAGRVVDAAPVVPLVARANRAFLRRSVRFLAESAGMRQFLDIGCGLPALENVNGLARAVDPSCRVAYADNDPMVLSHARALLAVDDLTDAFGGDLRDPEALLGHPAPRRLIDFDEPVAVLLLSVLHFVTDAEDPRAIMDGLLAGLPPGSHVAISHAARTPELDAVAALYRDEADVPFTPRTREAIAELCRGLEPVEAFPAGPPLPVSVPAPVPDRFPRSAGLESDPMPLACFVGRKPR</sequence>
<keyword evidence="2" id="KW-0489">Methyltransferase</keyword>
<dbReference type="Pfam" id="PF04672">
    <property type="entry name" value="Methyltransf_19"/>
    <property type="match status" value="1"/>
</dbReference>